<gene>
    <name evidence="1" type="ORF">E4635_14620</name>
</gene>
<keyword evidence="2" id="KW-1185">Reference proteome</keyword>
<dbReference type="EMBL" id="SRLH01000009">
    <property type="protein sequence ID" value="TGD56673.1"/>
    <property type="molecule type" value="Genomic_DNA"/>
</dbReference>
<dbReference type="AlphaFoldDB" id="A0A4Z0L2L4"/>
<proteinExistence type="predicted"/>
<accession>A0A4Z0L2L4</accession>
<protein>
    <submittedName>
        <fullName evidence="1">Uncharacterized protein</fullName>
    </submittedName>
</protein>
<organism evidence="1 2">
    <name type="scientific">Flavobacterium humi</name>
    <dbReference type="NCBI Taxonomy" id="2562683"/>
    <lineage>
        <taxon>Bacteria</taxon>
        <taxon>Pseudomonadati</taxon>
        <taxon>Bacteroidota</taxon>
        <taxon>Flavobacteriia</taxon>
        <taxon>Flavobacteriales</taxon>
        <taxon>Flavobacteriaceae</taxon>
        <taxon>Flavobacterium</taxon>
    </lineage>
</organism>
<reference evidence="1 2" key="1">
    <citation type="submission" date="2019-04" db="EMBL/GenBank/DDBJ databases">
        <title>Flavobacterium sp. strain DS2-A Genome sequencing and assembly.</title>
        <authorList>
            <person name="Kim I."/>
        </authorList>
    </citation>
    <scope>NUCLEOTIDE SEQUENCE [LARGE SCALE GENOMIC DNA]</scope>
    <source>
        <strain evidence="1 2">DS2-A</strain>
    </source>
</reference>
<evidence type="ECO:0000313" key="2">
    <source>
        <dbReference type="Proteomes" id="UP000297407"/>
    </source>
</evidence>
<name>A0A4Z0L2L4_9FLAO</name>
<evidence type="ECO:0000313" key="1">
    <source>
        <dbReference type="EMBL" id="TGD56673.1"/>
    </source>
</evidence>
<dbReference type="RefSeq" id="WP_135527446.1">
    <property type="nucleotide sequence ID" value="NZ_SRLH01000009.1"/>
</dbReference>
<comment type="caution">
    <text evidence="1">The sequence shown here is derived from an EMBL/GenBank/DDBJ whole genome shotgun (WGS) entry which is preliminary data.</text>
</comment>
<dbReference type="Proteomes" id="UP000297407">
    <property type="component" value="Unassembled WGS sequence"/>
</dbReference>
<dbReference type="OrthoDB" id="1373726at2"/>
<sequence length="161" mass="17819">METHVAHPYSLPLEASTQGGSVWQDNLDGTFTQLRDGLFVPASGYSYLDLYLMGLIAAAEVPDFYIVRPLTRIGTDANGHPVFKGERIKITIQDIIAAEGPRLPDVTHSQRHFNTGIVVVVEHGQKPSAELISRANGIRKQWIEYWEITTGGRSSMTVDVK</sequence>